<evidence type="ECO:0000313" key="1">
    <source>
        <dbReference type="EMBL" id="KUG22257.1"/>
    </source>
</evidence>
<reference evidence="1" key="1">
    <citation type="journal article" date="2015" name="Proc. Natl. Acad. Sci. U.S.A.">
        <title>Networks of energetic and metabolic interactions define dynamics in microbial communities.</title>
        <authorList>
            <person name="Embree M."/>
            <person name="Liu J.K."/>
            <person name="Al-Bassam M.M."/>
            <person name="Zengler K."/>
        </authorList>
    </citation>
    <scope>NUCLEOTIDE SEQUENCE</scope>
</reference>
<comment type="caution">
    <text evidence="1">The sequence shown here is derived from an EMBL/GenBank/DDBJ whole genome shotgun (WGS) entry which is preliminary data.</text>
</comment>
<sequence length="101" mass="11892">MNIHVIEQLNNFVKLPDNKWESGGWSLDENKAQKLIGGVIYFHKRRIEPSFFGGSITDYRIDQSPEYQGKIVFTFQYNVNCRNVNTDRYGWSKKMKIISNE</sequence>
<gene>
    <name evidence="1" type="ORF">ASZ90_007989</name>
</gene>
<dbReference type="AlphaFoldDB" id="A0A0W8FNE8"/>
<accession>A0A0W8FNE8</accession>
<protein>
    <submittedName>
        <fullName evidence="1">Uncharacterized protein</fullName>
    </submittedName>
</protein>
<dbReference type="EMBL" id="LNQE01000977">
    <property type="protein sequence ID" value="KUG22257.1"/>
    <property type="molecule type" value="Genomic_DNA"/>
</dbReference>
<organism evidence="1">
    <name type="scientific">hydrocarbon metagenome</name>
    <dbReference type="NCBI Taxonomy" id="938273"/>
    <lineage>
        <taxon>unclassified sequences</taxon>
        <taxon>metagenomes</taxon>
        <taxon>ecological metagenomes</taxon>
    </lineage>
</organism>
<name>A0A0W8FNE8_9ZZZZ</name>
<proteinExistence type="predicted"/>